<organism evidence="2 3">
    <name type="scientific">Brevundimonas goettingensis</name>
    <dbReference type="NCBI Taxonomy" id="2774190"/>
    <lineage>
        <taxon>Bacteria</taxon>
        <taxon>Pseudomonadati</taxon>
        <taxon>Pseudomonadota</taxon>
        <taxon>Alphaproteobacteria</taxon>
        <taxon>Caulobacterales</taxon>
        <taxon>Caulobacteraceae</taxon>
        <taxon>Brevundimonas</taxon>
    </lineage>
</organism>
<proteinExistence type="predicted"/>
<keyword evidence="1" id="KW-0812">Transmembrane</keyword>
<dbReference type="EMBL" id="CP062222">
    <property type="protein sequence ID" value="QTC90517.1"/>
    <property type="molecule type" value="Genomic_DNA"/>
</dbReference>
<protein>
    <submittedName>
        <fullName evidence="2">Uncharacterized protein</fullName>
    </submittedName>
</protein>
<feature type="transmembrane region" description="Helical" evidence="1">
    <location>
        <begin position="49"/>
        <end position="72"/>
    </location>
</feature>
<accession>A0A975C2S8</accession>
<gene>
    <name evidence="2" type="ORF">IFJ75_14725</name>
</gene>
<sequence>MRDAISAEGPTRRHVECPRRVESGPCSHLNFKQSLRLGGRSMRQSRQGWIGLGTAFVFLLAMVYALFFISGYRNGQDAAMRDNQSAMASNS</sequence>
<dbReference type="Proteomes" id="UP000663918">
    <property type="component" value="Chromosome"/>
</dbReference>
<keyword evidence="3" id="KW-1185">Reference proteome</keyword>
<evidence type="ECO:0000256" key="1">
    <source>
        <dbReference type="SAM" id="Phobius"/>
    </source>
</evidence>
<dbReference type="AlphaFoldDB" id="A0A975C2S8"/>
<name>A0A975C2S8_9CAUL</name>
<evidence type="ECO:0000313" key="2">
    <source>
        <dbReference type="EMBL" id="QTC90517.1"/>
    </source>
</evidence>
<dbReference type="RefSeq" id="WP_207868969.1">
    <property type="nucleotide sequence ID" value="NZ_CP062222.1"/>
</dbReference>
<dbReference type="KEGG" id="bgoe:IFJ75_14725"/>
<evidence type="ECO:0000313" key="3">
    <source>
        <dbReference type="Proteomes" id="UP000663918"/>
    </source>
</evidence>
<keyword evidence="1" id="KW-0472">Membrane</keyword>
<keyword evidence="1" id="KW-1133">Transmembrane helix</keyword>
<reference evidence="2" key="1">
    <citation type="submission" date="2020-09" db="EMBL/GenBank/DDBJ databases">
        <title>Brevundimonas sp. LVF2 isolated from a puddle in Goettingen, Germany.</title>
        <authorList>
            <person name="Friedrich I."/>
            <person name="Klassen A."/>
            <person name="Hannes N."/>
            <person name="Schneider D."/>
            <person name="Hertel R."/>
            <person name="Daniel R."/>
        </authorList>
    </citation>
    <scope>NUCLEOTIDE SEQUENCE</scope>
    <source>
        <strain evidence="2">LVF2</strain>
    </source>
</reference>